<dbReference type="EnsemblPlants" id="AET6Gv20814400.18">
    <property type="protein sequence ID" value="AET6Gv20814400.18"/>
    <property type="gene ID" value="AET6Gv20814400"/>
</dbReference>
<dbReference type="Gramene" id="AET6Gv20814400.21">
    <property type="protein sequence ID" value="AET6Gv20814400.21"/>
    <property type="gene ID" value="AET6Gv20814400"/>
</dbReference>
<reference evidence="1" key="5">
    <citation type="journal article" date="2021" name="G3 (Bethesda)">
        <title>Aegilops tauschii genome assembly Aet v5.0 features greater sequence contiguity and improved annotation.</title>
        <authorList>
            <person name="Wang L."/>
            <person name="Zhu T."/>
            <person name="Rodriguez J.C."/>
            <person name="Deal K.R."/>
            <person name="Dubcovsky J."/>
            <person name="McGuire P.E."/>
            <person name="Lux T."/>
            <person name="Spannagl M."/>
            <person name="Mayer K.F.X."/>
            <person name="Baldrich P."/>
            <person name="Meyers B.C."/>
            <person name="Huo N."/>
            <person name="Gu Y.Q."/>
            <person name="Zhou H."/>
            <person name="Devos K.M."/>
            <person name="Bennetzen J.L."/>
            <person name="Unver T."/>
            <person name="Budak H."/>
            <person name="Gulick P.J."/>
            <person name="Galiba G."/>
            <person name="Kalapos B."/>
            <person name="Nelson D.R."/>
            <person name="Li P."/>
            <person name="You F.M."/>
            <person name="Luo M.C."/>
            <person name="Dvorak J."/>
        </authorList>
    </citation>
    <scope>NUCLEOTIDE SEQUENCE [LARGE SCALE GENOMIC DNA]</scope>
    <source>
        <strain evidence="1">cv. AL8/78</strain>
    </source>
</reference>
<reference evidence="2" key="2">
    <citation type="journal article" date="2017" name="Nat. Plants">
        <title>The Aegilops tauschii genome reveals multiple impacts of transposons.</title>
        <authorList>
            <person name="Zhao G."/>
            <person name="Zou C."/>
            <person name="Li K."/>
            <person name="Wang K."/>
            <person name="Li T."/>
            <person name="Gao L."/>
            <person name="Zhang X."/>
            <person name="Wang H."/>
            <person name="Yang Z."/>
            <person name="Liu X."/>
            <person name="Jiang W."/>
            <person name="Mao L."/>
            <person name="Kong X."/>
            <person name="Jiao Y."/>
            <person name="Jia J."/>
        </authorList>
    </citation>
    <scope>NUCLEOTIDE SEQUENCE [LARGE SCALE GENOMIC DNA]</scope>
    <source>
        <strain evidence="2">cv. AL8/78</strain>
    </source>
</reference>
<dbReference type="EnsemblPlants" id="AET6Gv20814400.21">
    <property type="protein sequence ID" value="AET6Gv20814400.21"/>
    <property type="gene ID" value="AET6Gv20814400"/>
</dbReference>
<accession>A0A453PQX0</accession>
<dbReference type="Gramene" id="AET6Gv20814400.18">
    <property type="protein sequence ID" value="AET6Gv20814400.18"/>
    <property type="gene ID" value="AET6Gv20814400"/>
</dbReference>
<reference evidence="2" key="1">
    <citation type="journal article" date="2014" name="Science">
        <title>Ancient hybridizations among the ancestral genomes of bread wheat.</title>
        <authorList>
            <consortium name="International Wheat Genome Sequencing Consortium,"/>
            <person name="Marcussen T."/>
            <person name="Sandve S.R."/>
            <person name="Heier L."/>
            <person name="Spannagl M."/>
            <person name="Pfeifer M."/>
            <person name="Jakobsen K.S."/>
            <person name="Wulff B.B."/>
            <person name="Steuernagel B."/>
            <person name="Mayer K.F."/>
            <person name="Olsen O.A."/>
        </authorList>
    </citation>
    <scope>NUCLEOTIDE SEQUENCE [LARGE SCALE GENOMIC DNA]</scope>
    <source>
        <strain evidence="2">cv. AL8/78</strain>
    </source>
</reference>
<dbReference type="EnsemblPlants" id="AET6Gv20814400.20">
    <property type="protein sequence ID" value="AET6Gv20814400.20"/>
    <property type="gene ID" value="AET6Gv20814400"/>
</dbReference>
<dbReference type="Gramene" id="AET6Gv20814400.20">
    <property type="protein sequence ID" value="AET6Gv20814400.20"/>
    <property type="gene ID" value="AET6Gv20814400"/>
</dbReference>
<evidence type="ECO:0000313" key="2">
    <source>
        <dbReference type="Proteomes" id="UP000015105"/>
    </source>
</evidence>
<dbReference type="AlphaFoldDB" id="A0A453PQX0"/>
<keyword evidence="2" id="KW-1185">Reference proteome</keyword>
<dbReference type="Proteomes" id="UP000015105">
    <property type="component" value="Chromosome 6D"/>
</dbReference>
<protein>
    <submittedName>
        <fullName evidence="1">Uncharacterized protein</fullName>
    </submittedName>
</protein>
<proteinExistence type="predicted"/>
<reference evidence="1" key="4">
    <citation type="submission" date="2019-03" db="UniProtKB">
        <authorList>
            <consortium name="EnsemblPlants"/>
        </authorList>
    </citation>
    <scope>IDENTIFICATION</scope>
</reference>
<evidence type="ECO:0000313" key="1">
    <source>
        <dbReference type="EnsemblPlants" id="AET6Gv20814400.21"/>
    </source>
</evidence>
<sequence>MGILNTVQGVNIIFHSLLFIQAFRHPLCIYKLYGAFQVSTFNSKYDMACSSSEVKAKPKVQNKGAESSESKVLTNNGPNVEIFASDVLEVIFPLFLSEVIQ</sequence>
<reference evidence="1" key="3">
    <citation type="journal article" date="2017" name="Nature">
        <title>Genome sequence of the progenitor of the wheat D genome Aegilops tauschii.</title>
        <authorList>
            <person name="Luo M.C."/>
            <person name="Gu Y.Q."/>
            <person name="Puiu D."/>
            <person name="Wang H."/>
            <person name="Twardziok S.O."/>
            <person name="Deal K.R."/>
            <person name="Huo N."/>
            <person name="Zhu T."/>
            <person name="Wang L."/>
            <person name="Wang Y."/>
            <person name="McGuire P.E."/>
            <person name="Liu S."/>
            <person name="Long H."/>
            <person name="Ramasamy R.K."/>
            <person name="Rodriguez J.C."/>
            <person name="Van S.L."/>
            <person name="Yuan L."/>
            <person name="Wang Z."/>
            <person name="Xia Z."/>
            <person name="Xiao L."/>
            <person name="Anderson O.D."/>
            <person name="Ouyang S."/>
            <person name="Liang Y."/>
            <person name="Zimin A.V."/>
            <person name="Pertea G."/>
            <person name="Qi P."/>
            <person name="Bennetzen J.L."/>
            <person name="Dai X."/>
            <person name="Dawson M.W."/>
            <person name="Muller H.G."/>
            <person name="Kugler K."/>
            <person name="Rivarola-Duarte L."/>
            <person name="Spannagl M."/>
            <person name="Mayer K.F.X."/>
            <person name="Lu F.H."/>
            <person name="Bevan M.W."/>
            <person name="Leroy P."/>
            <person name="Li P."/>
            <person name="You F.M."/>
            <person name="Sun Q."/>
            <person name="Liu Z."/>
            <person name="Lyons E."/>
            <person name="Wicker T."/>
            <person name="Salzberg S.L."/>
            <person name="Devos K.M."/>
            <person name="Dvorak J."/>
        </authorList>
    </citation>
    <scope>NUCLEOTIDE SEQUENCE [LARGE SCALE GENOMIC DNA]</scope>
    <source>
        <strain evidence="1">cv. AL8/78</strain>
    </source>
</reference>
<name>A0A453PQX0_AEGTS</name>
<organism evidence="1 2">
    <name type="scientific">Aegilops tauschii subsp. strangulata</name>
    <name type="common">Goatgrass</name>
    <dbReference type="NCBI Taxonomy" id="200361"/>
    <lineage>
        <taxon>Eukaryota</taxon>
        <taxon>Viridiplantae</taxon>
        <taxon>Streptophyta</taxon>
        <taxon>Embryophyta</taxon>
        <taxon>Tracheophyta</taxon>
        <taxon>Spermatophyta</taxon>
        <taxon>Magnoliopsida</taxon>
        <taxon>Liliopsida</taxon>
        <taxon>Poales</taxon>
        <taxon>Poaceae</taxon>
        <taxon>BOP clade</taxon>
        <taxon>Pooideae</taxon>
        <taxon>Triticodae</taxon>
        <taxon>Triticeae</taxon>
        <taxon>Triticinae</taxon>
        <taxon>Aegilops</taxon>
    </lineage>
</organism>